<protein>
    <submittedName>
        <fullName evidence="2">Tetrachloroethene reductive dehalogenase TceA membrane-bound subunit</fullName>
    </submittedName>
</protein>
<keyword evidence="1" id="KW-0472">Membrane</keyword>
<evidence type="ECO:0000313" key="3">
    <source>
        <dbReference type="Proteomes" id="UP000249146"/>
    </source>
</evidence>
<organism evidence="2 3">
    <name type="scientific">Dehalococcoides mccartyi</name>
    <dbReference type="NCBI Taxonomy" id="61435"/>
    <lineage>
        <taxon>Bacteria</taxon>
        <taxon>Bacillati</taxon>
        <taxon>Chloroflexota</taxon>
        <taxon>Dehalococcoidia</taxon>
        <taxon>Dehalococcoidales</taxon>
        <taxon>Dehalococcoidaceae</taxon>
        <taxon>Dehalococcoides</taxon>
    </lineage>
</organism>
<dbReference type="AlphaFoldDB" id="A0A328EK64"/>
<reference evidence="2 3" key="1">
    <citation type="submission" date="2018-05" db="EMBL/GenBank/DDBJ databases">
        <title>Draft genome sequences of Dehalococcoides mccartyi strains RC and KS.</title>
        <authorList>
            <person name="Higgins S.A."/>
            <person name="Padilla-Crespo E."/>
            <person name="Loeffler F.E."/>
        </authorList>
    </citation>
    <scope>NUCLEOTIDE SEQUENCE [LARGE SCALE GENOMIC DNA]</scope>
    <source>
        <strain evidence="2 3">RC</strain>
    </source>
</reference>
<sequence length="98" mass="11108">MWFFIALIAGAGIMGLAWLLKIKGVKLTWYEWLLGIVGFFLVLMTIQNYFGSVAEYEQEAANMFLLVLGLPAVVLLALAWSLAWRRRSALKRVFNSLP</sequence>
<dbReference type="Proteomes" id="UP000249146">
    <property type="component" value="Unassembled WGS sequence"/>
</dbReference>
<feature type="transmembrane region" description="Helical" evidence="1">
    <location>
        <begin position="29"/>
        <end position="51"/>
    </location>
</feature>
<keyword evidence="1" id="KW-0812">Transmembrane</keyword>
<evidence type="ECO:0000256" key="1">
    <source>
        <dbReference type="SAM" id="Phobius"/>
    </source>
</evidence>
<dbReference type="EMBL" id="QGLC01000018">
    <property type="protein sequence ID" value="RAL68917.1"/>
    <property type="molecule type" value="Genomic_DNA"/>
</dbReference>
<accession>A0A328EK64</accession>
<evidence type="ECO:0000313" key="2">
    <source>
        <dbReference type="EMBL" id="RAL68917.1"/>
    </source>
</evidence>
<proteinExistence type="predicted"/>
<gene>
    <name evidence="2" type="ORF">C1G87_1389</name>
</gene>
<name>A0A328EK64_9CHLR</name>
<comment type="caution">
    <text evidence="2">The sequence shown here is derived from an EMBL/GenBank/DDBJ whole genome shotgun (WGS) entry which is preliminary data.</text>
</comment>
<keyword evidence="1" id="KW-1133">Transmembrane helix</keyword>
<feature type="transmembrane region" description="Helical" evidence="1">
    <location>
        <begin position="63"/>
        <end position="83"/>
    </location>
</feature>